<dbReference type="Pfam" id="PF13489">
    <property type="entry name" value="Methyltransf_23"/>
    <property type="match status" value="1"/>
</dbReference>
<dbReference type="OrthoDB" id="540004at2759"/>
<reference evidence="1" key="1">
    <citation type="journal article" date="2020" name="New Phytol.">
        <title>Comparative genomics reveals dynamic genome evolution in host specialist ectomycorrhizal fungi.</title>
        <authorList>
            <person name="Lofgren L.A."/>
            <person name="Nguyen N.H."/>
            <person name="Vilgalys R."/>
            <person name="Ruytinx J."/>
            <person name="Liao H.L."/>
            <person name="Branco S."/>
            <person name="Kuo A."/>
            <person name="LaButti K."/>
            <person name="Lipzen A."/>
            <person name="Andreopoulos W."/>
            <person name="Pangilinan J."/>
            <person name="Riley R."/>
            <person name="Hundley H."/>
            <person name="Na H."/>
            <person name="Barry K."/>
            <person name="Grigoriev I.V."/>
            <person name="Stajich J.E."/>
            <person name="Kennedy P.G."/>
        </authorList>
    </citation>
    <scope>NUCLEOTIDE SEQUENCE</scope>
    <source>
        <strain evidence="1">DOB743</strain>
    </source>
</reference>
<proteinExistence type="predicted"/>
<organism evidence="1 2">
    <name type="scientific">Suillus placidus</name>
    <dbReference type="NCBI Taxonomy" id="48579"/>
    <lineage>
        <taxon>Eukaryota</taxon>
        <taxon>Fungi</taxon>
        <taxon>Dikarya</taxon>
        <taxon>Basidiomycota</taxon>
        <taxon>Agaricomycotina</taxon>
        <taxon>Agaricomycetes</taxon>
        <taxon>Agaricomycetidae</taxon>
        <taxon>Boletales</taxon>
        <taxon>Suillineae</taxon>
        <taxon>Suillaceae</taxon>
        <taxon>Suillus</taxon>
    </lineage>
</organism>
<dbReference type="PANTHER" id="PTHR45036:SF1">
    <property type="entry name" value="METHYLTRANSFERASE LIKE 7A"/>
    <property type="match status" value="1"/>
</dbReference>
<evidence type="ECO:0008006" key="3">
    <source>
        <dbReference type="Google" id="ProtNLM"/>
    </source>
</evidence>
<dbReference type="AlphaFoldDB" id="A0A9P6ZPJ2"/>
<dbReference type="Proteomes" id="UP000714275">
    <property type="component" value="Unassembled WGS sequence"/>
</dbReference>
<keyword evidence="2" id="KW-1185">Reference proteome</keyword>
<dbReference type="EMBL" id="JABBWD010000044">
    <property type="protein sequence ID" value="KAG1774148.1"/>
    <property type="molecule type" value="Genomic_DNA"/>
</dbReference>
<evidence type="ECO:0000313" key="1">
    <source>
        <dbReference type="EMBL" id="KAG1774148.1"/>
    </source>
</evidence>
<dbReference type="InterPro" id="IPR029063">
    <property type="entry name" value="SAM-dependent_MTases_sf"/>
</dbReference>
<dbReference type="Gene3D" id="3.40.50.150">
    <property type="entry name" value="Vaccinia Virus protein VP39"/>
    <property type="match status" value="1"/>
</dbReference>
<dbReference type="SUPFAM" id="SSF53335">
    <property type="entry name" value="S-adenosyl-L-methionine-dependent methyltransferases"/>
    <property type="match status" value="1"/>
</dbReference>
<dbReference type="PANTHER" id="PTHR45036">
    <property type="entry name" value="METHYLTRANSFERASE LIKE 7B"/>
    <property type="match status" value="1"/>
</dbReference>
<protein>
    <recommendedName>
        <fullName evidence="3">S-adenosyl-L-methionine-dependent methyltransferase</fullName>
    </recommendedName>
</protein>
<accession>A0A9P6ZPJ2</accession>
<comment type="caution">
    <text evidence="1">The sequence shown here is derived from an EMBL/GenBank/DDBJ whole genome shotgun (WGS) entry which is preliminary data.</text>
</comment>
<dbReference type="CDD" id="cd02440">
    <property type="entry name" value="AdoMet_MTases"/>
    <property type="match status" value="1"/>
</dbReference>
<gene>
    <name evidence="1" type="ORF">EV702DRAFT_1200645</name>
</gene>
<sequence length="263" mass="29235">MRLFAAFAILQDMYLAISAGLWPTILTIYHTPSLLLQPHQLSHIFMSHVWNLFSHGVDANARSTKQKLITPHAYGVVLDIGAGHGHTINYLDHSRITKYVAVEPNIHMHPELRRTASAAGYTESAGTLIILPCGAEHITTILSSLPTPLPHPPIDTLISILTICSIPSPQSTISGLITEVLKPGGQVLFCEHCLSDRKDVGWWQWFWTPLWRVVFGGCCLDRPTQRWIEDVGGWVGGEGVWEAGEGTEEHLFWYRAGRFVKAG</sequence>
<evidence type="ECO:0000313" key="2">
    <source>
        <dbReference type="Proteomes" id="UP000714275"/>
    </source>
</evidence>
<dbReference type="InterPro" id="IPR052356">
    <property type="entry name" value="Thiol_S-MT"/>
</dbReference>
<name>A0A9P6ZPJ2_9AGAM</name>